<dbReference type="InterPro" id="IPR009050">
    <property type="entry name" value="Globin-like_sf"/>
</dbReference>
<dbReference type="Pfam" id="PF01152">
    <property type="entry name" value="Bac_globin"/>
    <property type="match status" value="1"/>
</dbReference>
<comment type="cofactor">
    <cofactor evidence="7">
        <name>heme</name>
        <dbReference type="ChEBI" id="CHEBI:30413"/>
    </cofactor>
    <text evidence="7">Binds 1 heme group per subunit.</text>
</comment>
<keyword evidence="4 6" id="KW-0479">Metal-binding</keyword>
<reference evidence="9 10" key="1">
    <citation type="submission" date="2020-08" db="EMBL/GenBank/DDBJ databases">
        <title>Sequencing the genomes of 1000 actinobacteria strains.</title>
        <authorList>
            <person name="Klenk H.-P."/>
        </authorList>
    </citation>
    <scope>NUCLEOTIDE SEQUENCE [LARGE SCALE GENOMIC DNA]</scope>
    <source>
        <strain evidence="9 10">DSM 23889</strain>
    </source>
</reference>
<proteinExistence type="inferred from homology"/>
<gene>
    <name evidence="9" type="ORF">BJ959_001350</name>
</gene>
<dbReference type="InterPro" id="IPR012292">
    <property type="entry name" value="Globin/Proto"/>
</dbReference>
<keyword evidence="3 6" id="KW-0349">Heme</keyword>
<dbReference type="SUPFAM" id="SSF46458">
    <property type="entry name" value="Globin-like"/>
    <property type="match status" value="1"/>
</dbReference>
<evidence type="ECO:0000256" key="1">
    <source>
        <dbReference type="ARBA" id="ARBA00009660"/>
    </source>
</evidence>
<keyword evidence="10" id="KW-1185">Reference proteome</keyword>
<evidence type="ECO:0000256" key="7">
    <source>
        <dbReference type="PIRSR" id="PIRSR002030-1"/>
    </source>
</evidence>
<dbReference type="InterPro" id="IPR001486">
    <property type="entry name" value="Hemoglobin_trunc"/>
</dbReference>
<dbReference type="Gene3D" id="1.10.490.10">
    <property type="entry name" value="Globins"/>
    <property type="match status" value="1"/>
</dbReference>
<dbReference type="EMBL" id="JACHBS010000001">
    <property type="protein sequence ID" value="MBB5617854.1"/>
    <property type="molecule type" value="Genomic_DNA"/>
</dbReference>
<evidence type="ECO:0000256" key="5">
    <source>
        <dbReference type="ARBA" id="ARBA00023004"/>
    </source>
</evidence>
<comment type="similarity">
    <text evidence="1 6">Belongs to the truncated hemoglobin family. Group I subfamily.</text>
</comment>
<name>A0A840X9I2_9MICO</name>
<keyword evidence="5 6" id="KW-0408">Iron</keyword>
<evidence type="ECO:0000256" key="3">
    <source>
        <dbReference type="ARBA" id="ARBA00022617"/>
    </source>
</evidence>
<organism evidence="9 10">
    <name type="scientific">Microcella frigidaquae</name>
    <dbReference type="NCBI Taxonomy" id="424758"/>
    <lineage>
        <taxon>Bacteria</taxon>
        <taxon>Bacillati</taxon>
        <taxon>Actinomycetota</taxon>
        <taxon>Actinomycetes</taxon>
        <taxon>Micrococcales</taxon>
        <taxon>Microbacteriaceae</taxon>
        <taxon>Microcella</taxon>
    </lineage>
</organism>
<evidence type="ECO:0000256" key="2">
    <source>
        <dbReference type="ARBA" id="ARBA00022448"/>
    </source>
</evidence>
<keyword evidence="2 6" id="KW-0813">Transport</keyword>
<dbReference type="CDD" id="cd00454">
    <property type="entry name" value="TrHb1_N"/>
    <property type="match status" value="1"/>
</dbReference>
<comment type="caution">
    <text evidence="9">The sequence shown here is derived from an EMBL/GenBank/DDBJ whole genome shotgun (WGS) entry which is preliminary data.</text>
</comment>
<evidence type="ECO:0000256" key="6">
    <source>
        <dbReference type="PIRNR" id="PIRNR002030"/>
    </source>
</evidence>
<dbReference type="RefSeq" id="WP_153983061.1">
    <property type="nucleotide sequence ID" value="NZ_BAAANZ010000020.1"/>
</dbReference>
<dbReference type="GO" id="GO:0019825">
    <property type="term" value="F:oxygen binding"/>
    <property type="evidence" value="ECO:0007669"/>
    <property type="project" value="InterPro"/>
</dbReference>
<evidence type="ECO:0000256" key="4">
    <source>
        <dbReference type="ARBA" id="ARBA00022723"/>
    </source>
</evidence>
<dbReference type="OrthoDB" id="9798157at2"/>
<dbReference type="AlphaFoldDB" id="A0A840X9I2"/>
<evidence type="ECO:0000313" key="9">
    <source>
        <dbReference type="EMBL" id="MBB5617854.1"/>
    </source>
</evidence>
<dbReference type="GO" id="GO:0005344">
    <property type="term" value="F:oxygen carrier activity"/>
    <property type="evidence" value="ECO:0007669"/>
    <property type="project" value="UniProtKB-UniRule"/>
</dbReference>
<protein>
    <recommendedName>
        <fullName evidence="6">Group 1 truncated hemoglobin</fullName>
    </recommendedName>
</protein>
<accession>A0A840X9I2</accession>
<feature type="binding site" description="proximal binding residue" evidence="7">
    <location>
        <position position="69"/>
    </location>
    <ligand>
        <name>heme</name>
        <dbReference type="ChEBI" id="CHEBI:30413"/>
    </ligand>
    <ligandPart>
        <name>Fe</name>
        <dbReference type="ChEBI" id="CHEBI:18248"/>
    </ligandPart>
</feature>
<feature type="binding site" description="distal binding residue" evidence="8">
    <location>
        <position position="45"/>
    </location>
    <ligand>
        <name>heme</name>
        <dbReference type="ChEBI" id="CHEBI:30413"/>
    </ligand>
    <ligandPart>
        <name>Fe</name>
        <dbReference type="ChEBI" id="CHEBI:18248"/>
    </ligandPart>
</feature>
<keyword evidence="6" id="KW-0561">Oxygen transport</keyword>
<dbReference type="GO" id="GO:0046872">
    <property type="term" value="F:metal ion binding"/>
    <property type="evidence" value="ECO:0007669"/>
    <property type="project" value="UniProtKB-UniRule"/>
</dbReference>
<dbReference type="Proteomes" id="UP000552883">
    <property type="component" value="Unassembled WGS sequence"/>
</dbReference>
<dbReference type="PIRSF" id="PIRSF002030">
    <property type="entry name" value="Globin_Protozoa/Cyanobacteria"/>
    <property type="match status" value="1"/>
</dbReference>
<dbReference type="GO" id="GO:0020037">
    <property type="term" value="F:heme binding"/>
    <property type="evidence" value="ECO:0007669"/>
    <property type="project" value="InterPro"/>
</dbReference>
<evidence type="ECO:0000313" key="10">
    <source>
        <dbReference type="Proteomes" id="UP000552883"/>
    </source>
</evidence>
<feature type="binding site" description="distal binding residue" evidence="8">
    <location>
        <position position="69"/>
    </location>
    <ligand>
        <name>heme</name>
        <dbReference type="ChEBI" id="CHEBI:30413"/>
    </ligand>
    <ligandPart>
        <name>Fe</name>
        <dbReference type="ChEBI" id="CHEBI:18248"/>
    </ligandPart>
</feature>
<evidence type="ECO:0000256" key="8">
    <source>
        <dbReference type="PIRSR" id="PIRSR601486-1"/>
    </source>
</evidence>
<dbReference type="InterPro" id="IPR016339">
    <property type="entry name" value="Hemoglobin_trunc_I"/>
</dbReference>
<sequence>MSLFDDFGGTPAVTAAVEVFYGRVADDPELAPWFAGIDLVRLKAHQRAFLTAALGGPDLFTGRSMPAAHAGLGITIDAFDRVLEHLAYTLFDLGLSYQQVAMVIDDLRGQSAGIVEIESAPAS</sequence>